<reference evidence="2 3" key="1">
    <citation type="submission" date="2019-12" db="EMBL/GenBank/DDBJ databases">
        <title>Hymenobacter sp. HMF4947 Genome sequencing and assembly.</title>
        <authorList>
            <person name="Kang H."/>
            <person name="Cha I."/>
            <person name="Kim H."/>
            <person name="Joh K."/>
        </authorList>
    </citation>
    <scope>NUCLEOTIDE SEQUENCE [LARGE SCALE GENOMIC DNA]</scope>
    <source>
        <strain evidence="2 3">HMF4947</strain>
    </source>
</reference>
<evidence type="ECO:0000313" key="2">
    <source>
        <dbReference type="EMBL" id="MVN79291.1"/>
    </source>
</evidence>
<accession>A0A7K1TME0</accession>
<evidence type="ECO:0000256" key="1">
    <source>
        <dbReference type="SAM" id="Phobius"/>
    </source>
</evidence>
<gene>
    <name evidence="2" type="ORF">GO988_23405</name>
</gene>
<organism evidence="2 3">
    <name type="scientific">Hymenobacter ginkgonis</name>
    <dbReference type="NCBI Taxonomy" id="2682976"/>
    <lineage>
        <taxon>Bacteria</taxon>
        <taxon>Pseudomonadati</taxon>
        <taxon>Bacteroidota</taxon>
        <taxon>Cytophagia</taxon>
        <taxon>Cytophagales</taxon>
        <taxon>Hymenobacteraceae</taxon>
        <taxon>Hymenobacter</taxon>
    </lineage>
</organism>
<feature type="transmembrane region" description="Helical" evidence="1">
    <location>
        <begin position="7"/>
        <end position="32"/>
    </location>
</feature>
<sequence>MSTFLRQVVFIGANLLLFVGLRYVALLMGFLGGMGAADHYQYESVLYLPGTALQLLVLGLLYTRSVRYPSAYPYGLALVSLLLLVVLCQLRLIPYEVIPS</sequence>
<dbReference type="RefSeq" id="WP_157570068.1">
    <property type="nucleotide sequence ID" value="NZ_WQKZ01000014.1"/>
</dbReference>
<evidence type="ECO:0000313" key="3">
    <source>
        <dbReference type="Proteomes" id="UP000441336"/>
    </source>
</evidence>
<feature type="transmembrane region" description="Helical" evidence="1">
    <location>
        <begin position="74"/>
        <end position="93"/>
    </location>
</feature>
<dbReference type="EMBL" id="WQKZ01000014">
    <property type="protein sequence ID" value="MVN79291.1"/>
    <property type="molecule type" value="Genomic_DNA"/>
</dbReference>
<keyword evidence="1" id="KW-0472">Membrane</keyword>
<dbReference type="AlphaFoldDB" id="A0A7K1TME0"/>
<protein>
    <submittedName>
        <fullName evidence="2">Uncharacterized protein</fullName>
    </submittedName>
</protein>
<keyword evidence="1" id="KW-1133">Transmembrane helix</keyword>
<name>A0A7K1TME0_9BACT</name>
<dbReference type="Proteomes" id="UP000441336">
    <property type="component" value="Unassembled WGS sequence"/>
</dbReference>
<proteinExistence type="predicted"/>
<feature type="transmembrane region" description="Helical" evidence="1">
    <location>
        <begin position="44"/>
        <end position="62"/>
    </location>
</feature>
<keyword evidence="3" id="KW-1185">Reference proteome</keyword>
<keyword evidence="1" id="KW-0812">Transmembrane</keyword>
<comment type="caution">
    <text evidence="2">The sequence shown here is derived from an EMBL/GenBank/DDBJ whole genome shotgun (WGS) entry which is preliminary data.</text>
</comment>